<name>U5DID8_9CHRO</name>
<protein>
    <submittedName>
        <fullName evidence="2">Uncharacterized protein</fullName>
    </submittedName>
</protein>
<dbReference type="InParanoid" id="U5DID8"/>
<feature type="region of interest" description="Disordered" evidence="1">
    <location>
        <begin position="112"/>
        <end position="134"/>
    </location>
</feature>
<reference evidence="2 3" key="1">
    <citation type="submission" date="2013-05" db="EMBL/GenBank/DDBJ databases">
        <title>Draft genome sequence of Rubidibacter lacunae KORDI 51-2.</title>
        <authorList>
            <person name="Choi D.H."/>
            <person name="Noh J.H."/>
            <person name="Kwon K.-K."/>
            <person name="Lee J.-H."/>
            <person name="Ryu J.-Y."/>
        </authorList>
    </citation>
    <scope>NUCLEOTIDE SEQUENCE [LARGE SCALE GENOMIC DNA]</scope>
    <source>
        <strain evidence="2 3">KORDI 51-2</strain>
    </source>
</reference>
<proteinExistence type="predicted"/>
<organism evidence="2 3">
    <name type="scientific">Rubidibacter lacunae KORDI 51-2</name>
    <dbReference type="NCBI Taxonomy" id="582515"/>
    <lineage>
        <taxon>Bacteria</taxon>
        <taxon>Bacillati</taxon>
        <taxon>Cyanobacteriota</taxon>
        <taxon>Cyanophyceae</taxon>
        <taxon>Oscillatoriophycideae</taxon>
        <taxon>Chroococcales</taxon>
        <taxon>Aphanothecaceae</taxon>
        <taxon>Rubidibacter</taxon>
    </lineage>
</organism>
<keyword evidence="3" id="KW-1185">Reference proteome</keyword>
<comment type="caution">
    <text evidence="2">The sequence shown here is derived from an EMBL/GenBank/DDBJ whole genome shotgun (WGS) entry which is preliminary data.</text>
</comment>
<evidence type="ECO:0000313" key="2">
    <source>
        <dbReference type="EMBL" id="ERN41436.1"/>
    </source>
</evidence>
<evidence type="ECO:0000313" key="3">
    <source>
        <dbReference type="Proteomes" id="UP000016960"/>
    </source>
</evidence>
<dbReference type="AlphaFoldDB" id="U5DID8"/>
<accession>U5DID8</accession>
<dbReference type="Proteomes" id="UP000016960">
    <property type="component" value="Unassembled WGS sequence"/>
</dbReference>
<sequence>MASNDINVKLVGRDSEKCGIGRDILPGPASVRESSLLCCGASPSSVPPDPVVIADDRLRRHFCLLPDLAKLLLSAVPPFCLLLKMPFVLRNAVGSSSRPGAAAVSSALARTHRTHRYTSTHSRSYLPGSPPASPEKVVVLTDPPTHLHSATFGMSDSNPAVASFAIMGAAALLHFSIEDRISSAAICPLLSP</sequence>
<evidence type="ECO:0000256" key="1">
    <source>
        <dbReference type="SAM" id="MobiDB-lite"/>
    </source>
</evidence>
<gene>
    <name evidence="2" type="ORF">KR51_00020080</name>
</gene>
<dbReference type="EMBL" id="ASSJ01000049">
    <property type="protein sequence ID" value="ERN41436.1"/>
    <property type="molecule type" value="Genomic_DNA"/>
</dbReference>